<feature type="region of interest" description="Disordered" evidence="1">
    <location>
        <begin position="1"/>
        <end position="28"/>
    </location>
</feature>
<sequence length="275" mass="31571">MSIPIEEHQTLPSTGRSPPQARSTSTPQEPILIRPGHLFEGHHVGRIAARTYYDTELTKYLSPRRAEFYSDYEYGFQTRAQARMFSPRQVTYFAYEKSKSEDPIGYVQFVRLGDDEAARKMDRDAGVTWRVCLRLLGLLWGLWVKANWWWRGGDKSEDLDAVMKFGAMIEEEDKLHWQGREDRKNRWHAQSVVVLEQFQGRGIGKRLMAEVLGRADSEGVVTGIEASAAGEWMYRSVGFELVARFSGENSFEGDAGGVMIRKPKGWKDRQEISKR</sequence>
<dbReference type="EMBL" id="JAFJYH010000049">
    <property type="protein sequence ID" value="KAG4422415.1"/>
    <property type="molecule type" value="Genomic_DNA"/>
</dbReference>
<reference evidence="3" key="1">
    <citation type="submission" date="2021-02" db="EMBL/GenBank/DDBJ databases">
        <title>Genome sequence Cadophora malorum strain M34.</title>
        <authorList>
            <person name="Stefanovic E."/>
            <person name="Vu D."/>
            <person name="Scully C."/>
            <person name="Dijksterhuis J."/>
            <person name="Roader J."/>
            <person name="Houbraken J."/>
        </authorList>
    </citation>
    <scope>NUCLEOTIDE SEQUENCE</scope>
    <source>
        <strain evidence="3">M34</strain>
    </source>
</reference>
<dbReference type="AlphaFoldDB" id="A0A8H7WCS1"/>
<protein>
    <recommendedName>
        <fullName evidence="2">N-acetyltransferase domain-containing protein</fullName>
    </recommendedName>
</protein>
<evidence type="ECO:0000313" key="3">
    <source>
        <dbReference type="EMBL" id="KAG4422415.1"/>
    </source>
</evidence>
<dbReference type="Gene3D" id="3.40.630.30">
    <property type="match status" value="1"/>
</dbReference>
<dbReference type="InterPro" id="IPR052523">
    <property type="entry name" value="Trichothecene_AcTrans"/>
</dbReference>
<dbReference type="GO" id="GO:0016747">
    <property type="term" value="F:acyltransferase activity, transferring groups other than amino-acyl groups"/>
    <property type="evidence" value="ECO:0007669"/>
    <property type="project" value="InterPro"/>
</dbReference>
<feature type="compositionally biased region" description="Polar residues" evidence="1">
    <location>
        <begin position="10"/>
        <end position="28"/>
    </location>
</feature>
<accession>A0A8H7WCS1</accession>
<organism evidence="3 4">
    <name type="scientific">Cadophora malorum</name>
    <dbReference type="NCBI Taxonomy" id="108018"/>
    <lineage>
        <taxon>Eukaryota</taxon>
        <taxon>Fungi</taxon>
        <taxon>Dikarya</taxon>
        <taxon>Ascomycota</taxon>
        <taxon>Pezizomycotina</taxon>
        <taxon>Leotiomycetes</taxon>
        <taxon>Helotiales</taxon>
        <taxon>Ploettnerulaceae</taxon>
        <taxon>Cadophora</taxon>
    </lineage>
</organism>
<dbReference type="CDD" id="cd04301">
    <property type="entry name" value="NAT_SF"/>
    <property type="match status" value="1"/>
</dbReference>
<dbReference type="Proteomes" id="UP000664132">
    <property type="component" value="Unassembled WGS sequence"/>
</dbReference>
<evidence type="ECO:0000313" key="4">
    <source>
        <dbReference type="Proteomes" id="UP000664132"/>
    </source>
</evidence>
<dbReference type="PROSITE" id="PS51186">
    <property type="entry name" value="GNAT"/>
    <property type="match status" value="1"/>
</dbReference>
<evidence type="ECO:0000259" key="2">
    <source>
        <dbReference type="PROSITE" id="PS51186"/>
    </source>
</evidence>
<comment type="caution">
    <text evidence="3">The sequence shown here is derived from an EMBL/GenBank/DDBJ whole genome shotgun (WGS) entry which is preliminary data.</text>
</comment>
<proteinExistence type="predicted"/>
<gene>
    <name evidence="3" type="ORF">IFR04_004439</name>
</gene>
<dbReference type="SUPFAM" id="SSF55729">
    <property type="entry name" value="Acyl-CoA N-acyltransferases (Nat)"/>
    <property type="match status" value="1"/>
</dbReference>
<evidence type="ECO:0000256" key="1">
    <source>
        <dbReference type="SAM" id="MobiDB-lite"/>
    </source>
</evidence>
<dbReference type="OrthoDB" id="410198at2759"/>
<feature type="domain" description="N-acetyltransferase" evidence="2">
    <location>
        <begin position="127"/>
        <end position="264"/>
    </location>
</feature>
<name>A0A8H7WCS1_9HELO</name>
<dbReference type="Pfam" id="PF13508">
    <property type="entry name" value="Acetyltransf_7"/>
    <property type="match status" value="1"/>
</dbReference>
<dbReference type="InterPro" id="IPR016181">
    <property type="entry name" value="Acyl_CoA_acyltransferase"/>
</dbReference>
<dbReference type="PANTHER" id="PTHR42791:SF16">
    <property type="entry name" value="N-ACETYLTRANSFERASE DOMAIN-CONTAINING PROTEIN"/>
    <property type="match status" value="1"/>
</dbReference>
<dbReference type="InterPro" id="IPR000182">
    <property type="entry name" value="GNAT_dom"/>
</dbReference>
<dbReference type="PANTHER" id="PTHR42791">
    <property type="entry name" value="GNAT FAMILY ACETYLTRANSFERASE"/>
    <property type="match status" value="1"/>
</dbReference>
<keyword evidence="4" id="KW-1185">Reference proteome</keyword>